<feature type="domain" description="NADH:flavin oxidoreductase/NADH oxidase N-terminal" evidence="1">
    <location>
        <begin position="2"/>
        <end position="336"/>
    </location>
</feature>
<dbReference type="Pfam" id="PF00724">
    <property type="entry name" value="Oxidored_FMN"/>
    <property type="match status" value="1"/>
</dbReference>
<name>A0A1H3F9F2_9BACI</name>
<dbReference type="InterPro" id="IPR013785">
    <property type="entry name" value="Aldolase_TIM"/>
</dbReference>
<dbReference type="Gene3D" id="3.20.20.70">
    <property type="entry name" value="Aldolase class I"/>
    <property type="match status" value="1"/>
</dbReference>
<dbReference type="CDD" id="cd02803">
    <property type="entry name" value="OYE_like_FMN_family"/>
    <property type="match status" value="1"/>
</dbReference>
<evidence type="ECO:0000313" key="2">
    <source>
        <dbReference type="EMBL" id="SDX87626.1"/>
    </source>
</evidence>
<comment type="caution">
    <text evidence="2">The sequence shown here is derived from an EMBL/GenBank/DDBJ whole genome shotgun (WGS) entry which is preliminary data.</text>
</comment>
<evidence type="ECO:0000313" key="3">
    <source>
        <dbReference type="Proteomes" id="UP000198647"/>
    </source>
</evidence>
<protein>
    <submittedName>
        <fullName evidence="2">2,4-dienoyl-CoA reductase</fullName>
    </submittedName>
</protein>
<evidence type="ECO:0000259" key="1">
    <source>
        <dbReference type="Pfam" id="PF00724"/>
    </source>
</evidence>
<dbReference type="InterPro" id="IPR045247">
    <property type="entry name" value="Oye-like"/>
</dbReference>
<gene>
    <name evidence="2" type="ORF">SAMN04488081_1578</name>
</gene>
<dbReference type="RefSeq" id="WP_093106904.1">
    <property type="nucleotide sequence ID" value="NZ_FNOS01000003.1"/>
</dbReference>
<keyword evidence="3" id="KW-1185">Reference proteome</keyword>
<accession>A0A1H3F9F2</accession>
<proteinExistence type="predicted"/>
<dbReference type="SUPFAM" id="SSF51395">
    <property type="entry name" value="FMN-linked oxidoreductases"/>
    <property type="match status" value="1"/>
</dbReference>
<dbReference type="PANTHER" id="PTHR22893">
    <property type="entry name" value="NADH OXIDOREDUCTASE-RELATED"/>
    <property type="match status" value="1"/>
</dbReference>
<sequence length="366" mass="39985">MLFREYDFLNQNVKNRFVVAPMTRVSAEEDGKPNDTMKDYYTRFAKGGFGTIVTEGIYPDQSFSQGYSHQPGLATAIHADGWKPIVDAVHEEGTAIIAQLMHAGAQMQANRYSDESIAPSAVQPKGEQLSFYGGSGPFPVPRAMDDHDFREVKESFVHSALRAKEAGFDGVELHGANGYLLDQFLTDYFNLRNDEYGGSPENRVKFVLEVIEEVRAAVGEDYPVGIRISQAKAADGEHKWAGGEEEARTIFEALGNAPLDFVHTTDPDAAASSFGENTKTLAEAAKLFSGLPVIANGKLTDPVKAAQLLKEGQADLIAVGTGALANPDLPNLIDKGEDLREFDFKEIMLPQANIKDHELNQNIFNG</sequence>
<organism evidence="2 3">
    <name type="scientific">Salimicrobium album</name>
    <dbReference type="NCBI Taxonomy" id="50717"/>
    <lineage>
        <taxon>Bacteria</taxon>
        <taxon>Bacillati</taxon>
        <taxon>Bacillota</taxon>
        <taxon>Bacilli</taxon>
        <taxon>Bacillales</taxon>
        <taxon>Bacillaceae</taxon>
        <taxon>Salimicrobium</taxon>
    </lineage>
</organism>
<dbReference type="EMBL" id="FNOS01000003">
    <property type="protein sequence ID" value="SDX87626.1"/>
    <property type="molecule type" value="Genomic_DNA"/>
</dbReference>
<reference evidence="2 3" key="1">
    <citation type="submission" date="2016-10" db="EMBL/GenBank/DDBJ databases">
        <authorList>
            <person name="Varghese N."/>
            <person name="Submissions S."/>
        </authorList>
    </citation>
    <scope>NUCLEOTIDE SEQUENCE [LARGE SCALE GENOMIC DNA]</scope>
    <source>
        <strain evidence="2 3">DSM 20748</strain>
    </source>
</reference>
<dbReference type="PANTHER" id="PTHR22893:SF123">
    <property type="entry name" value="NADH:FLAVIN OXIDOREDUCTASE_NADH OXIDASE N-TERMINAL DOMAIN-CONTAINING PROTEIN"/>
    <property type="match status" value="1"/>
</dbReference>
<dbReference type="InterPro" id="IPR001155">
    <property type="entry name" value="OxRdtase_FMN_N"/>
</dbReference>
<dbReference type="Proteomes" id="UP000198647">
    <property type="component" value="Unassembled WGS sequence"/>
</dbReference>